<dbReference type="AlphaFoldDB" id="A0A926Q5I1"/>
<evidence type="ECO:0000313" key="2">
    <source>
        <dbReference type="Proteomes" id="UP000653730"/>
    </source>
</evidence>
<accession>A0A926Q5I1</accession>
<comment type="caution">
    <text evidence="1">The sequence shown here is derived from an EMBL/GenBank/DDBJ whole genome shotgun (WGS) entry which is preliminary data.</text>
</comment>
<sequence>MNRLNPVLIAIKEVIPKPWKGIITYKVSVKEEYFVPRYALNHITFTIKMSCTAADNQAPFLYYTIEKSDYLVNGLPPKTAFDYVIRKGEEVLDKLQIKQMIDGTYIEAVNLDEIREVWKEKKKDITLRYTGDVVDRFIAMRNAKLDNDEKVQEAIERNPFINCYFCNFYHFYGVDKEATGTHMVGGLLWQKITFNTVNHIRMQDKVPKSITVNGKLVSDVIDLERCNRSLKSRNIVVQSTNELKGDLKATYFLDSGHQYIQKVNSEQSLFIKGEEYHQRTIKIHRL</sequence>
<dbReference type="RefSeq" id="WP_187967315.1">
    <property type="nucleotide sequence ID" value="NZ_JACVDC010000094.1"/>
</dbReference>
<name>A0A926Q5I1_9FLAO</name>
<dbReference type="EMBL" id="JACVDC010000094">
    <property type="protein sequence ID" value="MBC9798191.1"/>
    <property type="molecule type" value="Genomic_DNA"/>
</dbReference>
<evidence type="ECO:0000313" key="1">
    <source>
        <dbReference type="EMBL" id="MBC9798191.1"/>
    </source>
</evidence>
<gene>
    <name evidence="1" type="ORF">IBL28_19635</name>
</gene>
<keyword evidence="2" id="KW-1185">Reference proteome</keyword>
<protein>
    <submittedName>
        <fullName evidence="1">Uncharacterized protein</fullName>
    </submittedName>
</protein>
<reference evidence="1 2" key="1">
    <citation type="submission" date="2020-09" db="EMBL/GenBank/DDBJ databases">
        <title>Sinomicrobium weinanense sp. nov., a halophilic bacteria isolated from saline-alkali soil.</title>
        <authorList>
            <person name="Wu P."/>
            <person name="Ren H."/>
            <person name="Mei Y."/>
            <person name="Liang Y."/>
            <person name="Chen Z."/>
        </authorList>
    </citation>
    <scope>NUCLEOTIDE SEQUENCE [LARGE SCALE GENOMIC DNA]</scope>
    <source>
        <strain evidence="1 2">FJxs</strain>
    </source>
</reference>
<proteinExistence type="predicted"/>
<dbReference type="Proteomes" id="UP000653730">
    <property type="component" value="Unassembled WGS sequence"/>
</dbReference>
<organism evidence="1 2">
    <name type="scientific">Sinomicrobium weinanense</name>
    <dbReference type="NCBI Taxonomy" id="2842200"/>
    <lineage>
        <taxon>Bacteria</taxon>
        <taxon>Pseudomonadati</taxon>
        <taxon>Bacteroidota</taxon>
        <taxon>Flavobacteriia</taxon>
        <taxon>Flavobacteriales</taxon>
        <taxon>Flavobacteriaceae</taxon>
        <taxon>Sinomicrobium</taxon>
    </lineage>
</organism>